<dbReference type="InterPro" id="IPR052016">
    <property type="entry name" value="Bact_Sigma-Reg"/>
</dbReference>
<dbReference type="InterPro" id="IPR001932">
    <property type="entry name" value="PPM-type_phosphatase-like_dom"/>
</dbReference>
<protein>
    <submittedName>
        <fullName evidence="3">Serine phosphatase RsbU (Regulator of sigma subunit)/PAS domain-containing protein</fullName>
    </submittedName>
</protein>
<dbReference type="PANTHER" id="PTHR43156">
    <property type="entry name" value="STAGE II SPORULATION PROTEIN E-RELATED"/>
    <property type="match status" value="1"/>
</dbReference>
<gene>
    <name evidence="3" type="ORF">BKA00_006302</name>
</gene>
<evidence type="ECO:0000259" key="2">
    <source>
        <dbReference type="SMART" id="SM00331"/>
    </source>
</evidence>
<sequence length="572" mass="60651">MELTQGIDGTRRVLDPALGPGPYPALAVSPSGTVTRLNDAARLLLGMNAGVPLDEAAPPWLAEAHHALTIDPLPEATAVQVSHPGTARPVAHGSIGDRAYEAHGVPDEAHDDPGSPPSRPAGTVWWLFDVTEHRRLERELADERERTAFLAEASGQLLASLNLERCMEVTVRLAARHLADAALVIAPGSGRAYPVSYCGPDGQVDHQQLVVDPSEVPGLVEAMQGFPPMPSRWLDPTVAPPWIIRTDLGDLSAMVVTALPGHGVPAGALVLLRRGGRRAFSEGEEMIARLFSARAGAAMSSARVYAEQASITETLMRELLPPRTQHLDEVELAARYRPSGAGERVGGDFYDLHPAADSPDAEQESLVVLGDVCGKGLEAAVLTGKIRNTLQALLPLADDHKRVLELLNGTLLSSESTRFVTLVLASIRREGGHVRLRLTSAGHTRPLIVRAGGEVETPETGGSLIGVLDKITSKSATVLLEPGDTCLLYTDGITEAFGGPLGDEMFGDERLGAELSRCGGMPPEALVERVHMLAAEWVGTGKHDDMAVVAITAPRRFHLSAVGGQGPGRFTA</sequence>
<dbReference type="InterPro" id="IPR036457">
    <property type="entry name" value="PPM-type-like_dom_sf"/>
</dbReference>
<dbReference type="Gene3D" id="3.30.450.40">
    <property type="match status" value="1"/>
</dbReference>
<evidence type="ECO:0000256" key="1">
    <source>
        <dbReference type="ARBA" id="ARBA00022801"/>
    </source>
</evidence>
<evidence type="ECO:0000313" key="3">
    <source>
        <dbReference type="EMBL" id="MBB6399388.1"/>
    </source>
</evidence>
<dbReference type="InterPro" id="IPR029016">
    <property type="entry name" value="GAF-like_dom_sf"/>
</dbReference>
<reference evidence="3 4" key="1">
    <citation type="submission" date="2020-08" db="EMBL/GenBank/DDBJ databases">
        <title>Sequencing the genomes of 1000 actinobacteria strains.</title>
        <authorList>
            <person name="Klenk H.-P."/>
        </authorList>
    </citation>
    <scope>NUCLEOTIDE SEQUENCE [LARGE SCALE GENOMIC DNA]</scope>
    <source>
        <strain evidence="3 4">DSM 43675</strain>
    </source>
</reference>
<dbReference type="SMART" id="SM00331">
    <property type="entry name" value="PP2C_SIG"/>
    <property type="match status" value="1"/>
</dbReference>
<accession>A0A7X0G4R5</accession>
<evidence type="ECO:0000313" key="4">
    <source>
        <dbReference type="Proteomes" id="UP000546324"/>
    </source>
</evidence>
<proteinExistence type="predicted"/>
<comment type="caution">
    <text evidence="3">The sequence shown here is derived from an EMBL/GenBank/DDBJ whole genome shotgun (WGS) entry which is preliminary data.</text>
</comment>
<name>A0A7X0G4R5_9ACTN</name>
<keyword evidence="1" id="KW-0378">Hydrolase</keyword>
<dbReference type="PANTHER" id="PTHR43156:SF2">
    <property type="entry name" value="STAGE II SPORULATION PROTEIN E"/>
    <property type="match status" value="1"/>
</dbReference>
<dbReference type="EMBL" id="JACHMQ010000001">
    <property type="protein sequence ID" value="MBB6399388.1"/>
    <property type="molecule type" value="Genomic_DNA"/>
</dbReference>
<feature type="domain" description="PPM-type phosphatase" evidence="2">
    <location>
        <begin position="327"/>
        <end position="553"/>
    </location>
</feature>
<dbReference type="Proteomes" id="UP000546324">
    <property type="component" value="Unassembled WGS sequence"/>
</dbReference>
<dbReference type="SUPFAM" id="SSF55781">
    <property type="entry name" value="GAF domain-like"/>
    <property type="match status" value="1"/>
</dbReference>
<dbReference type="RefSeq" id="WP_185031235.1">
    <property type="nucleotide sequence ID" value="NZ_JACHMQ010000001.1"/>
</dbReference>
<dbReference type="SUPFAM" id="SSF81606">
    <property type="entry name" value="PP2C-like"/>
    <property type="match status" value="1"/>
</dbReference>
<dbReference type="GO" id="GO:0016791">
    <property type="term" value="F:phosphatase activity"/>
    <property type="evidence" value="ECO:0007669"/>
    <property type="project" value="TreeGrafter"/>
</dbReference>
<dbReference type="Gene3D" id="3.60.40.10">
    <property type="entry name" value="PPM-type phosphatase domain"/>
    <property type="match status" value="1"/>
</dbReference>
<dbReference type="AlphaFoldDB" id="A0A7X0G4R5"/>
<keyword evidence="4" id="KW-1185">Reference proteome</keyword>
<organism evidence="3 4">
    <name type="scientific">Actinomadura coerulea</name>
    <dbReference type="NCBI Taxonomy" id="46159"/>
    <lineage>
        <taxon>Bacteria</taxon>
        <taxon>Bacillati</taxon>
        <taxon>Actinomycetota</taxon>
        <taxon>Actinomycetes</taxon>
        <taxon>Streptosporangiales</taxon>
        <taxon>Thermomonosporaceae</taxon>
        <taxon>Actinomadura</taxon>
    </lineage>
</organism>
<dbReference type="Pfam" id="PF07228">
    <property type="entry name" value="SpoIIE"/>
    <property type="match status" value="1"/>
</dbReference>